<feature type="modified residue" description="4-aspartylphosphate" evidence="10">
    <location>
        <position position="54"/>
    </location>
</feature>
<dbReference type="Gene3D" id="3.40.50.300">
    <property type="entry name" value="P-loop containing nucleotide triphosphate hydrolases"/>
    <property type="match status" value="1"/>
</dbReference>
<keyword evidence="7" id="KW-0238">DNA-binding</keyword>
<feature type="region of interest" description="Disordered" evidence="11">
    <location>
        <begin position="393"/>
        <end position="427"/>
    </location>
</feature>
<dbReference type="SMART" id="SM00448">
    <property type="entry name" value="REC"/>
    <property type="match status" value="1"/>
</dbReference>
<evidence type="ECO:0000256" key="2">
    <source>
        <dbReference type="ARBA" id="ARBA00022490"/>
    </source>
</evidence>
<evidence type="ECO:0000256" key="5">
    <source>
        <dbReference type="ARBA" id="ARBA00022840"/>
    </source>
</evidence>
<dbReference type="InterPro" id="IPR058031">
    <property type="entry name" value="AAA_lid_NorR"/>
</dbReference>
<evidence type="ECO:0000256" key="11">
    <source>
        <dbReference type="SAM" id="MobiDB-lite"/>
    </source>
</evidence>
<dbReference type="SUPFAM" id="SSF52540">
    <property type="entry name" value="P-loop containing nucleoside triphosphate hydrolases"/>
    <property type="match status" value="1"/>
</dbReference>
<comment type="caution">
    <text evidence="14">The sequence shown here is derived from an EMBL/GenBank/DDBJ whole genome shotgun (WGS) entry which is preliminary data.</text>
</comment>
<dbReference type="InterPro" id="IPR027417">
    <property type="entry name" value="P-loop_NTPase"/>
</dbReference>
<dbReference type="Gene3D" id="1.10.10.60">
    <property type="entry name" value="Homeodomain-like"/>
    <property type="match status" value="1"/>
</dbReference>
<dbReference type="GO" id="GO:0005737">
    <property type="term" value="C:cytoplasm"/>
    <property type="evidence" value="ECO:0007669"/>
    <property type="project" value="UniProtKB-SubCell"/>
</dbReference>
<feature type="domain" description="Sigma-54 factor interaction" evidence="12">
    <location>
        <begin position="144"/>
        <end position="374"/>
    </location>
</feature>
<dbReference type="FunFam" id="1.10.8.60:FF:000014">
    <property type="entry name" value="DNA-binding transcriptional regulator NtrC"/>
    <property type="match status" value="1"/>
</dbReference>
<keyword evidence="6" id="KW-0805">Transcription regulation</keyword>
<dbReference type="PROSITE" id="PS50045">
    <property type="entry name" value="SIGMA54_INTERACT_4"/>
    <property type="match status" value="1"/>
</dbReference>
<dbReference type="Pfam" id="PF00072">
    <property type="entry name" value="Response_reg"/>
    <property type="match status" value="1"/>
</dbReference>
<dbReference type="InterPro" id="IPR025944">
    <property type="entry name" value="Sigma_54_int_dom_CS"/>
</dbReference>
<evidence type="ECO:0000256" key="10">
    <source>
        <dbReference type="PROSITE-ProRule" id="PRU00169"/>
    </source>
</evidence>
<dbReference type="PROSITE" id="PS00688">
    <property type="entry name" value="SIGMA54_INTERACT_3"/>
    <property type="match status" value="1"/>
</dbReference>
<keyword evidence="3 10" id="KW-0597">Phosphoprotein</keyword>
<dbReference type="SUPFAM" id="SSF46689">
    <property type="entry name" value="Homeodomain-like"/>
    <property type="match status" value="1"/>
</dbReference>
<organism evidence="14 15">
    <name type="scientific">Dissulfurirhabdus thermomarina</name>
    <dbReference type="NCBI Taxonomy" id="1765737"/>
    <lineage>
        <taxon>Bacteria</taxon>
        <taxon>Deltaproteobacteria</taxon>
        <taxon>Dissulfurirhabdaceae</taxon>
        <taxon>Dissulfurirhabdus</taxon>
    </lineage>
</organism>
<evidence type="ECO:0000313" key="14">
    <source>
        <dbReference type="EMBL" id="NDY41408.1"/>
    </source>
</evidence>
<protein>
    <submittedName>
        <fullName evidence="14">Sigma-54-dependent Fis family transcriptional regulator</fullName>
    </submittedName>
</protein>
<dbReference type="Proteomes" id="UP000469346">
    <property type="component" value="Unassembled WGS sequence"/>
</dbReference>
<dbReference type="InterPro" id="IPR002197">
    <property type="entry name" value="HTH_Fis"/>
</dbReference>
<dbReference type="SMART" id="SM00382">
    <property type="entry name" value="AAA"/>
    <property type="match status" value="1"/>
</dbReference>
<evidence type="ECO:0000259" key="12">
    <source>
        <dbReference type="PROSITE" id="PS50045"/>
    </source>
</evidence>
<keyword evidence="9" id="KW-0804">Transcription</keyword>
<comment type="subcellular location">
    <subcellularLocation>
        <location evidence="1">Cytoplasm</location>
    </subcellularLocation>
</comment>
<dbReference type="Pfam" id="PF25601">
    <property type="entry name" value="AAA_lid_14"/>
    <property type="match status" value="1"/>
</dbReference>
<dbReference type="InterPro" id="IPR009057">
    <property type="entry name" value="Homeodomain-like_sf"/>
</dbReference>
<evidence type="ECO:0000313" key="15">
    <source>
        <dbReference type="Proteomes" id="UP000469346"/>
    </source>
</evidence>
<keyword evidence="5" id="KW-0067">ATP-binding</keyword>
<keyword evidence="15" id="KW-1185">Reference proteome</keyword>
<evidence type="ECO:0000256" key="3">
    <source>
        <dbReference type="ARBA" id="ARBA00022553"/>
    </source>
</evidence>
<accession>A0A6N9TK01</accession>
<dbReference type="InterPro" id="IPR025662">
    <property type="entry name" value="Sigma_54_int_dom_ATP-bd_1"/>
</dbReference>
<dbReference type="FunFam" id="3.40.50.300:FF:000006">
    <property type="entry name" value="DNA-binding transcriptional regulator NtrC"/>
    <property type="match status" value="1"/>
</dbReference>
<dbReference type="SUPFAM" id="SSF52172">
    <property type="entry name" value="CheY-like"/>
    <property type="match status" value="1"/>
</dbReference>
<keyword evidence="2" id="KW-0963">Cytoplasm</keyword>
<dbReference type="InterPro" id="IPR002078">
    <property type="entry name" value="Sigma_54_int"/>
</dbReference>
<sequence>MIGNRVLVVDDEKLVQWSLARTLTEAGYLCETAATGAEARKAFRAFGPDLVLLDVRLPDADGMDLLKDFKAVDQDLLVLMITAYADADSAVKALKLGADDYIGKPFDLDKIRHMVKQAFDKRVLKRRVQDCREELPRRYEYDNLIGNSPGMIEVFKMIKLCADTDTKTVLILGESGTGKELVARAVHYHSARAKAPFIEVNCAAIPEHLLENELFGHEKGAFTDAGARHRGIFEAAEGGTVFLDEIGDMPLPMQAKVLRFLDTKRYRRLGSEKDREANVRIIAATNQDLPALANEGRFRADLFFRLNVMTITLPPLRERKEDIPALVNYFLQCLNSEYGRSVEGVAPETMQFLLQYPWPGNVRELKNALERAMMMETGNLLRPTSLNYEIRSAEPSYNNGQGGPRSGSPPERPADPPAPAAPRFRLPPEGVNLEEVERSLIEQALEAAGGNQTRAAKLLGLTRDTLRYRMKKFHLFTRARTRRGRPPKDAPAAGEPKPAANGS</sequence>
<dbReference type="Pfam" id="PF02954">
    <property type="entry name" value="HTH_8"/>
    <property type="match status" value="1"/>
</dbReference>
<dbReference type="InterPro" id="IPR011006">
    <property type="entry name" value="CheY-like_superfamily"/>
</dbReference>
<evidence type="ECO:0000256" key="9">
    <source>
        <dbReference type="ARBA" id="ARBA00023163"/>
    </source>
</evidence>
<keyword evidence="8" id="KW-0010">Activator</keyword>
<dbReference type="GO" id="GO:0000160">
    <property type="term" value="P:phosphorelay signal transduction system"/>
    <property type="evidence" value="ECO:0007669"/>
    <property type="project" value="InterPro"/>
</dbReference>
<keyword evidence="4" id="KW-0547">Nucleotide-binding</keyword>
<dbReference type="AlphaFoldDB" id="A0A6N9TK01"/>
<dbReference type="Gene3D" id="3.40.50.2300">
    <property type="match status" value="1"/>
</dbReference>
<gene>
    <name evidence="14" type="ORF">G3N55_00890</name>
</gene>
<name>A0A6N9TK01_DISTH</name>
<dbReference type="InterPro" id="IPR001789">
    <property type="entry name" value="Sig_transdc_resp-reg_receiver"/>
</dbReference>
<evidence type="ECO:0000256" key="6">
    <source>
        <dbReference type="ARBA" id="ARBA00023015"/>
    </source>
</evidence>
<dbReference type="PANTHER" id="PTHR32071">
    <property type="entry name" value="TRANSCRIPTIONAL REGULATORY PROTEIN"/>
    <property type="match status" value="1"/>
</dbReference>
<evidence type="ECO:0000256" key="4">
    <source>
        <dbReference type="ARBA" id="ARBA00022741"/>
    </source>
</evidence>
<dbReference type="InterPro" id="IPR025943">
    <property type="entry name" value="Sigma_54_int_dom_ATP-bd_2"/>
</dbReference>
<dbReference type="PRINTS" id="PR01590">
    <property type="entry name" value="HTHFIS"/>
</dbReference>
<feature type="region of interest" description="Disordered" evidence="11">
    <location>
        <begin position="477"/>
        <end position="503"/>
    </location>
</feature>
<evidence type="ECO:0000256" key="7">
    <source>
        <dbReference type="ARBA" id="ARBA00023125"/>
    </source>
</evidence>
<feature type="domain" description="Response regulatory" evidence="13">
    <location>
        <begin position="5"/>
        <end position="119"/>
    </location>
</feature>
<dbReference type="PROSITE" id="PS00675">
    <property type="entry name" value="SIGMA54_INTERACT_1"/>
    <property type="match status" value="1"/>
</dbReference>
<dbReference type="CDD" id="cd00009">
    <property type="entry name" value="AAA"/>
    <property type="match status" value="1"/>
</dbReference>
<dbReference type="InterPro" id="IPR003593">
    <property type="entry name" value="AAA+_ATPase"/>
</dbReference>
<dbReference type="GO" id="GO:0043565">
    <property type="term" value="F:sequence-specific DNA binding"/>
    <property type="evidence" value="ECO:0007669"/>
    <property type="project" value="InterPro"/>
</dbReference>
<evidence type="ECO:0000256" key="1">
    <source>
        <dbReference type="ARBA" id="ARBA00004496"/>
    </source>
</evidence>
<dbReference type="Pfam" id="PF00158">
    <property type="entry name" value="Sigma54_activat"/>
    <property type="match status" value="1"/>
</dbReference>
<dbReference type="GO" id="GO:0006355">
    <property type="term" value="P:regulation of DNA-templated transcription"/>
    <property type="evidence" value="ECO:0007669"/>
    <property type="project" value="InterPro"/>
</dbReference>
<dbReference type="GO" id="GO:0005524">
    <property type="term" value="F:ATP binding"/>
    <property type="evidence" value="ECO:0007669"/>
    <property type="project" value="UniProtKB-KW"/>
</dbReference>
<dbReference type="PROSITE" id="PS50110">
    <property type="entry name" value="RESPONSE_REGULATORY"/>
    <property type="match status" value="1"/>
</dbReference>
<dbReference type="RefSeq" id="WP_163297569.1">
    <property type="nucleotide sequence ID" value="NZ_JAAGRR010000004.1"/>
</dbReference>
<reference evidence="14 15" key="1">
    <citation type="submission" date="2020-02" db="EMBL/GenBank/DDBJ databases">
        <title>Comparative genomics of sulfur disproportionating microorganisms.</title>
        <authorList>
            <person name="Ward L.M."/>
            <person name="Bertran E."/>
            <person name="Johnston D.T."/>
        </authorList>
    </citation>
    <scope>NUCLEOTIDE SEQUENCE [LARGE SCALE GENOMIC DNA]</scope>
    <source>
        <strain evidence="14 15">DSM 100025</strain>
    </source>
</reference>
<dbReference type="Gene3D" id="1.10.8.60">
    <property type="match status" value="1"/>
</dbReference>
<dbReference type="EMBL" id="JAAGRR010000004">
    <property type="protein sequence ID" value="NDY41408.1"/>
    <property type="molecule type" value="Genomic_DNA"/>
</dbReference>
<dbReference type="FunFam" id="3.40.50.2300:FF:000018">
    <property type="entry name" value="DNA-binding transcriptional regulator NtrC"/>
    <property type="match status" value="1"/>
</dbReference>
<evidence type="ECO:0000256" key="8">
    <source>
        <dbReference type="ARBA" id="ARBA00023159"/>
    </source>
</evidence>
<dbReference type="PROSITE" id="PS00676">
    <property type="entry name" value="SIGMA54_INTERACT_2"/>
    <property type="match status" value="1"/>
</dbReference>
<dbReference type="PANTHER" id="PTHR32071:SF113">
    <property type="entry name" value="ALGINATE BIOSYNTHESIS TRANSCRIPTIONAL REGULATORY PROTEIN ALGB"/>
    <property type="match status" value="1"/>
</dbReference>
<evidence type="ECO:0000259" key="13">
    <source>
        <dbReference type="PROSITE" id="PS50110"/>
    </source>
</evidence>
<proteinExistence type="predicted"/>